<dbReference type="Proteomes" id="UP000054359">
    <property type="component" value="Unassembled WGS sequence"/>
</dbReference>
<dbReference type="OMA" id="ANSIKEW"/>
<dbReference type="PROSITE" id="PS50879">
    <property type="entry name" value="RNASE_H_1"/>
    <property type="match status" value="1"/>
</dbReference>
<organism evidence="2 3">
    <name type="scientific">Stegodyphus mimosarum</name>
    <name type="common">African social velvet spider</name>
    <dbReference type="NCBI Taxonomy" id="407821"/>
    <lineage>
        <taxon>Eukaryota</taxon>
        <taxon>Metazoa</taxon>
        <taxon>Ecdysozoa</taxon>
        <taxon>Arthropoda</taxon>
        <taxon>Chelicerata</taxon>
        <taxon>Arachnida</taxon>
        <taxon>Araneae</taxon>
        <taxon>Araneomorphae</taxon>
        <taxon>Entelegynae</taxon>
        <taxon>Eresoidea</taxon>
        <taxon>Eresidae</taxon>
        <taxon>Stegodyphus</taxon>
    </lineage>
</organism>
<evidence type="ECO:0000259" key="1">
    <source>
        <dbReference type="PROSITE" id="PS50879"/>
    </source>
</evidence>
<dbReference type="InterPro" id="IPR002156">
    <property type="entry name" value="RNaseH_domain"/>
</dbReference>
<reference evidence="2 3" key="1">
    <citation type="submission" date="2013-11" db="EMBL/GenBank/DDBJ databases">
        <title>Genome sequencing of Stegodyphus mimosarum.</title>
        <authorList>
            <person name="Bechsgaard J."/>
        </authorList>
    </citation>
    <scope>NUCLEOTIDE SEQUENCE [LARGE SCALE GENOMIC DNA]</scope>
</reference>
<dbReference type="CDD" id="cd09276">
    <property type="entry name" value="Rnase_HI_RT_non_LTR"/>
    <property type="match status" value="1"/>
</dbReference>
<proteinExistence type="predicted"/>
<evidence type="ECO:0000313" key="3">
    <source>
        <dbReference type="Proteomes" id="UP000054359"/>
    </source>
</evidence>
<dbReference type="Pfam" id="PF00075">
    <property type="entry name" value="RNase_H"/>
    <property type="match status" value="1"/>
</dbReference>
<feature type="non-terminal residue" evidence="2">
    <location>
        <position position="276"/>
    </location>
</feature>
<evidence type="ECO:0000313" key="2">
    <source>
        <dbReference type="EMBL" id="KFM81025.1"/>
    </source>
</evidence>
<dbReference type="OrthoDB" id="6515318at2759"/>
<name>A0A087UUI6_STEMI</name>
<feature type="domain" description="RNase H type-1" evidence="1">
    <location>
        <begin position="1"/>
        <end position="131"/>
    </location>
</feature>
<dbReference type="InterPro" id="IPR012337">
    <property type="entry name" value="RNaseH-like_sf"/>
</dbReference>
<dbReference type="Gene3D" id="3.30.420.10">
    <property type="entry name" value="Ribonuclease H-like superfamily/Ribonuclease H"/>
    <property type="match status" value="1"/>
</dbReference>
<protein>
    <recommendedName>
        <fullName evidence="1">RNase H type-1 domain-containing protein</fullName>
    </recommendedName>
</protein>
<dbReference type="GO" id="GO:0003676">
    <property type="term" value="F:nucleic acid binding"/>
    <property type="evidence" value="ECO:0007669"/>
    <property type="project" value="InterPro"/>
</dbReference>
<sequence>MYDVYTDGSGIEGKIGAAFVVYYYGCEIYHEQFRLNDYNSVFQAESCALKKALEYINNNLPASSVVNVYSDCLSLLQVMNCPISTNLIVFDIKNLYENIIQKAKVKFHWVRAHVGFQGNERADVLAKEAALSSSAGCIEVPGSKRRADGLILANSIKEWKDQWLKSDRNKGHLKFIQIKKKMIVHGNIDVNQFLTGHGRFPVYLKRFKIQDCDQCPTCKTVADGDHFLYKCSIFKEVRRKYGIIGNTFIDVREHVDFVEAVLSHINSHKLECGVLI</sequence>
<dbReference type="GO" id="GO:0004523">
    <property type="term" value="F:RNA-DNA hybrid ribonuclease activity"/>
    <property type="evidence" value="ECO:0007669"/>
    <property type="project" value="InterPro"/>
</dbReference>
<keyword evidence="3" id="KW-1185">Reference proteome</keyword>
<dbReference type="AlphaFoldDB" id="A0A087UUI6"/>
<accession>A0A087UUI6</accession>
<dbReference type="SUPFAM" id="SSF53098">
    <property type="entry name" value="Ribonuclease H-like"/>
    <property type="match status" value="1"/>
</dbReference>
<dbReference type="InterPro" id="IPR036397">
    <property type="entry name" value="RNaseH_sf"/>
</dbReference>
<dbReference type="EMBL" id="KK121687">
    <property type="protein sequence ID" value="KFM81025.1"/>
    <property type="molecule type" value="Genomic_DNA"/>
</dbReference>
<gene>
    <name evidence="2" type="ORF">X975_05071</name>
</gene>